<name>A0A382TYW5_9ZZZZ</name>
<dbReference type="CDD" id="cd02038">
    <property type="entry name" value="FlhG-like"/>
    <property type="match status" value="1"/>
</dbReference>
<protein>
    <recommendedName>
        <fullName evidence="3">AAA domain-containing protein</fullName>
    </recommendedName>
</protein>
<dbReference type="InterPro" id="IPR050625">
    <property type="entry name" value="ParA/MinD_ATPase"/>
</dbReference>
<dbReference type="SUPFAM" id="SSF52540">
    <property type="entry name" value="P-loop containing nucleoside triphosphate hydrolases"/>
    <property type="match status" value="1"/>
</dbReference>
<evidence type="ECO:0000256" key="1">
    <source>
        <dbReference type="ARBA" id="ARBA00022741"/>
    </source>
</evidence>
<dbReference type="InterPro" id="IPR025669">
    <property type="entry name" value="AAA_dom"/>
</dbReference>
<dbReference type="GO" id="GO:0005524">
    <property type="term" value="F:ATP binding"/>
    <property type="evidence" value="ECO:0007669"/>
    <property type="project" value="UniProtKB-KW"/>
</dbReference>
<feature type="domain" description="AAA" evidence="3">
    <location>
        <begin position="46"/>
        <end position="193"/>
    </location>
</feature>
<gene>
    <name evidence="4" type="ORF">METZ01_LOCUS380047</name>
</gene>
<reference evidence="4" key="1">
    <citation type="submission" date="2018-05" db="EMBL/GenBank/DDBJ databases">
        <authorList>
            <person name="Lanie J.A."/>
            <person name="Ng W.-L."/>
            <person name="Kazmierczak K.M."/>
            <person name="Andrzejewski T.M."/>
            <person name="Davidsen T.M."/>
            <person name="Wayne K.J."/>
            <person name="Tettelin H."/>
            <person name="Glass J.I."/>
            <person name="Rusch D."/>
            <person name="Podicherti R."/>
            <person name="Tsui H.-C.T."/>
            <person name="Winkler M.E."/>
        </authorList>
    </citation>
    <scope>NUCLEOTIDE SEQUENCE</scope>
</reference>
<dbReference type="Pfam" id="PF13614">
    <property type="entry name" value="AAA_31"/>
    <property type="match status" value="1"/>
</dbReference>
<dbReference type="GO" id="GO:0051782">
    <property type="term" value="P:negative regulation of cell division"/>
    <property type="evidence" value="ECO:0007669"/>
    <property type="project" value="TreeGrafter"/>
</dbReference>
<dbReference type="GO" id="GO:0016887">
    <property type="term" value="F:ATP hydrolysis activity"/>
    <property type="evidence" value="ECO:0007669"/>
    <property type="project" value="TreeGrafter"/>
</dbReference>
<dbReference type="InterPro" id="IPR027417">
    <property type="entry name" value="P-loop_NTPase"/>
</dbReference>
<dbReference type="GO" id="GO:0009898">
    <property type="term" value="C:cytoplasmic side of plasma membrane"/>
    <property type="evidence" value="ECO:0007669"/>
    <property type="project" value="TreeGrafter"/>
</dbReference>
<evidence type="ECO:0000313" key="4">
    <source>
        <dbReference type="EMBL" id="SVD27193.1"/>
    </source>
</evidence>
<dbReference type="InterPro" id="IPR025501">
    <property type="entry name" value="MinD_FleN"/>
</dbReference>
<dbReference type="InterPro" id="IPR033875">
    <property type="entry name" value="FlhG"/>
</dbReference>
<evidence type="ECO:0000256" key="2">
    <source>
        <dbReference type="ARBA" id="ARBA00022840"/>
    </source>
</evidence>
<dbReference type="AlphaFoldDB" id="A0A382TYW5"/>
<dbReference type="PANTHER" id="PTHR43384:SF4">
    <property type="entry name" value="CELLULOSE BIOSYNTHESIS PROTEIN BCSQ-RELATED"/>
    <property type="match status" value="1"/>
</dbReference>
<proteinExistence type="predicted"/>
<accession>A0A382TYW5</accession>
<keyword evidence="2" id="KW-0067">ATP-binding</keyword>
<evidence type="ECO:0000259" key="3">
    <source>
        <dbReference type="Pfam" id="PF13614"/>
    </source>
</evidence>
<dbReference type="PIRSF" id="PIRSF003092">
    <property type="entry name" value="MinD"/>
    <property type="match status" value="1"/>
</dbReference>
<keyword evidence="1" id="KW-0547">Nucleotide-binding</keyword>
<dbReference type="GO" id="GO:0005829">
    <property type="term" value="C:cytosol"/>
    <property type="evidence" value="ECO:0007669"/>
    <property type="project" value="TreeGrafter"/>
</dbReference>
<feature type="non-terminal residue" evidence="4">
    <location>
        <position position="275"/>
    </location>
</feature>
<dbReference type="PANTHER" id="PTHR43384">
    <property type="entry name" value="SEPTUM SITE-DETERMINING PROTEIN MIND HOMOLOG, CHLOROPLASTIC-RELATED"/>
    <property type="match status" value="1"/>
</dbReference>
<dbReference type="Gene3D" id="3.40.50.300">
    <property type="entry name" value="P-loop containing nucleotide triphosphate hydrolases"/>
    <property type="match status" value="1"/>
</dbReference>
<organism evidence="4">
    <name type="scientific">marine metagenome</name>
    <dbReference type="NCBI Taxonomy" id="408172"/>
    <lineage>
        <taxon>unclassified sequences</taxon>
        <taxon>metagenomes</taxon>
        <taxon>ecological metagenomes</taxon>
    </lineage>
</organism>
<sequence>MRSEEKRNFGHIVAEPLVTPAKTKITDQAEGLRQLVQNRSRSTNARVVAVTSGKGGVGKTNISVNLALALSQLGKKVVLVDLDLGLANADILLDVNPRYNLSNVIAGRKTIEEVLVPAAGGILVVPGASGVERLANLNELERATLLRSFETLHNNADIILFDTGAGISRNTTTFLSAADDIIVVTMPEPTAIVDAYAVIKMLAGEPDHGDLFVLMNMTSSKQEAERFANGISITANKLMNAYVEKLGYVLQDPRVGSAVRQRRPFLHAYPTSPAS</sequence>
<dbReference type="EMBL" id="UINC01140194">
    <property type="protein sequence ID" value="SVD27193.1"/>
    <property type="molecule type" value="Genomic_DNA"/>
</dbReference>